<evidence type="ECO:0000256" key="2">
    <source>
        <dbReference type="RuleBase" id="RU363015"/>
    </source>
</evidence>
<dbReference type="GO" id="GO:0016799">
    <property type="term" value="F:hydrolase activity, hydrolyzing N-glycosyl compounds"/>
    <property type="evidence" value="ECO:0007669"/>
    <property type="project" value="TreeGrafter"/>
</dbReference>
<keyword evidence="4" id="KW-1185">Reference proteome</keyword>
<dbReference type="RefSeq" id="WP_113807629.1">
    <property type="nucleotide sequence ID" value="NZ_QOCW01000026.1"/>
</dbReference>
<dbReference type="InterPro" id="IPR031100">
    <property type="entry name" value="LOG_fam"/>
</dbReference>
<protein>
    <recommendedName>
        <fullName evidence="2">Cytokinin riboside 5'-monophosphate phosphoribohydrolase</fullName>
        <ecNumber evidence="2">3.2.2.n1</ecNumber>
    </recommendedName>
</protein>
<evidence type="ECO:0000313" key="4">
    <source>
        <dbReference type="Proteomes" id="UP000253314"/>
    </source>
</evidence>
<dbReference type="GO" id="GO:0009691">
    <property type="term" value="P:cytokinin biosynthetic process"/>
    <property type="evidence" value="ECO:0007669"/>
    <property type="project" value="UniProtKB-UniRule"/>
</dbReference>
<dbReference type="OrthoDB" id="9801098at2"/>
<dbReference type="PANTHER" id="PTHR31223">
    <property type="entry name" value="LOG FAMILY PROTEIN YJL055W"/>
    <property type="match status" value="1"/>
</dbReference>
<evidence type="ECO:0000313" key="3">
    <source>
        <dbReference type="EMBL" id="RBW68027.1"/>
    </source>
</evidence>
<comment type="caution">
    <text evidence="3">The sequence shown here is derived from an EMBL/GenBank/DDBJ whole genome shotgun (WGS) entry which is preliminary data.</text>
</comment>
<keyword evidence="2" id="KW-0378">Hydrolase</keyword>
<dbReference type="AlphaFoldDB" id="A0A366XQ36"/>
<dbReference type="SUPFAM" id="SSF102405">
    <property type="entry name" value="MCP/YpsA-like"/>
    <property type="match status" value="1"/>
</dbReference>
<dbReference type="Gene3D" id="3.40.50.450">
    <property type="match status" value="1"/>
</dbReference>
<organism evidence="3 4">
    <name type="scientific">Bacillus taeanensis</name>
    <dbReference type="NCBI Taxonomy" id="273032"/>
    <lineage>
        <taxon>Bacteria</taxon>
        <taxon>Bacillati</taxon>
        <taxon>Bacillota</taxon>
        <taxon>Bacilli</taxon>
        <taxon>Bacillales</taxon>
        <taxon>Bacillaceae</taxon>
        <taxon>Bacillus</taxon>
    </lineage>
</organism>
<dbReference type="EC" id="3.2.2.n1" evidence="2"/>
<accession>A0A366XQ36</accession>
<dbReference type="PANTHER" id="PTHR31223:SF70">
    <property type="entry name" value="LOG FAMILY PROTEIN YJL055W"/>
    <property type="match status" value="1"/>
</dbReference>
<evidence type="ECO:0000256" key="1">
    <source>
        <dbReference type="ARBA" id="ARBA00006763"/>
    </source>
</evidence>
<proteinExistence type="inferred from homology"/>
<dbReference type="NCBIfam" id="TIGR00730">
    <property type="entry name" value="Rossman fold protein, TIGR00730 family"/>
    <property type="match status" value="1"/>
</dbReference>
<gene>
    <name evidence="3" type="ORF">DS031_19000</name>
</gene>
<keyword evidence="2" id="KW-0203">Cytokinin biosynthesis</keyword>
<dbReference type="InterPro" id="IPR005269">
    <property type="entry name" value="LOG"/>
</dbReference>
<name>A0A366XQ36_9BACI</name>
<dbReference type="GO" id="GO:0005829">
    <property type="term" value="C:cytosol"/>
    <property type="evidence" value="ECO:0007669"/>
    <property type="project" value="TreeGrafter"/>
</dbReference>
<dbReference type="EMBL" id="QOCW01000026">
    <property type="protein sequence ID" value="RBW68027.1"/>
    <property type="molecule type" value="Genomic_DNA"/>
</dbReference>
<comment type="similarity">
    <text evidence="1 2">Belongs to the LOG family.</text>
</comment>
<sequence length="185" mass="20260">MKRISVFCGSSMGASAEYEKEARALGKLLAEKGIGVVYGGASVGLMGAVADGAMEAGGEVIGIMPKLLAKREVTHNNLTDLHIVNTMHERKAMMAHLSDGFISLPGGAGTMEEFFEVFTWAMIGEHKKPCGLLNINDYYTPLLTFFDHMVEEKFLKEESRKIVIVESDAAVMLEKFIKIENEQAL</sequence>
<dbReference type="Pfam" id="PF03641">
    <property type="entry name" value="Lysine_decarbox"/>
    <property type="match status" value="1"/>
</dbReference>
<reference evidence="3 4" key="1">
    <citation type="submission" date="2018-07" db="EMBL/GenBank/DDBJ databases">
        <title>Lottiidibacillus patelloidae gen. nov., sp. nov., isolated from the intestinal tract of a marine limpet and the reclassification of B. taeanensis BH030017T, B. algicola KMM 3737T and B. hwajinpoensis SW-72T as genus Lottiidibacillus.</title>
        <authorList>
            <person name="Liu R."/>
            <person name="Huang Z."/>
        </authorList>
    </citation>
    <scope>NUCLEOTIDE SEQUENCE [LARGE SCALE GENOMIC DNA]</scope>
    <source>
        <strain evidence="3 4">BH030017</strain>
    </source>
</reference>
<dbReference type="Proteomes" id="UP000253314">
    <property type="component" value="Unassembled WGS sequence"/>
</dbReference>